<proteinExistence type="predicted"/>
<feature type="transmembrane region" description="Helical" evidence="6">
    <location>
        <begin position="356"/>
        <end position="378"/>
    </location>
</feature>
<feature type="transmembrane region" description="Helical" evidence="6">
    <location>
        <begin position="390"/>
        <end position="409"/>
    </location>
</feature>
<dbReference type="GO" id="GO:0022857">
    <property type="term" value="F:transmembrane transporter activity"/>
    <property type="evidence" value="ECO:0007669"/>
    <property type="project" value="InterPro"/>
</dbReference>
<keyword evidence="4 6" id="KW-1133">Transmembrane helix</keyword>
<evidence type="ECO:0000256" key="6">
    <source>
        <dbReference type="SAM" id="Phobius"/>
    </source>
</evidence>
<dbReference type="Pfam" id="PF07690">
    <property type="entry name" value="MFS_1"/>
    <property type="match status" value="2"/>
</dbReference>
<dbReference type="Proteomes" id="UP000251205">
    <property type="component" value="Unassembled WGS sequence"/>
</dbReference>
<dbReference type="PROSITE" id="PS50850">
    <property type="entry name" value="MFS"/>
    <property type="match status" value="1"/>
</dbReference>
<evidence type="ECO:0000256" key="2">
    <source>
        <dbReference type="ARBA" id="ARBA00022448"/>
    </source>
</evidence>
<dbReference type="Gene3D" id="1.20.1250.20">
    <property type="entry name" value="MFS general substrate transporter like domains"/>
    <property type="match status" value="2"/>
</dbReference>
<dbReference type="InterPro" id="IPR050930">
    <property type="entry name" value="MFS_Vesicular_Transporter"/>
</dbReference>
<dbReference type="InterPro" id="IPR011701">
    <property type="entry name" value="MFS"/>
</dbReference>
<feature type="transmembrane region" description="Helical" evidence="6">
    <location>
        <begin position="67"/>
        <end position="88"/>
    </location>
</feature>
<evidence type="ECO:0000256" key="4">
    <source>
        <dbReference type="ARBA" id="ARBA00022989"/>
    </source>
</evidence>
<dbReference type="InterPro" id="IPR020846">
    <property type="entry name" value="MFS_dom"/>
</dbReference>
<protein>
    <recommendedName>
        <fullName evidence="7">Major facilitator superfamily (MFS) profile domain-containing protein</fullName>
    </recommendedName>
</protein>
<feature type="transmembrane region" description="Helical" evidence="6">
    <location>
        <begin position="230"/>
        <end position="259"/>
    </location>
</feature>
<dbReference type="SUPFAM" id="SSF103473">
    <property type="entry name" value="MFS general substrate transporter"/>
    <property type="match status" value="1"/>
</dbReference>
<dbReference type="EMBL" id="QMKK01000032">
    <property type="protein sequence ID" value="RAX41129.1"/>
    <property type="molecule type" value="Genomic_DNA"/>
</dbReference>
<dbReference type="OrthoDB" id="9794076at2"/>
<comment type="caution">
    <text evidence="8">The sequence shown here is derived from an EMBL/GenBank/DDBJ whole genome shotgun (WGS) entry which is preliminary data.</text>
</comment>
<keyword evidence="3 6" id="KW-0812">Transmembrane</keyword>
<evidence type="ECO:0000313" key="8">
    <source>
        <dbReference type="EMBL" id="RAX41129.1"/>
    </source>
</evidence>
<feature type="transmembrane region" description="Helical" evidence="6">
    <location>
        <begin position="185"/>
        <end position="209"/>
    </location>
</feature>
<comment type="subcellular location">
    <subcellularLocation>
        <location evidence="1">Membrane</location>
        <topology evidence="1">Multi-pass membrane protein</topology>
    </subcellularLocation>
</comment>
<sequence>MTEVLGKADLPARPMPSSHGERAYTVAIIVLILGLSYSFNGLDRSAFPALLSPISSELGITPAQGGFLSNIFTLNIALFGALSGWFIGRFGRKHVLVGGLLAYSAFTFAIPLASSYTELAFYRAMTGAGEALHITAIFSMIGAYFGKRRGTFFGINNAFFGLGTFLAPLIASQMFQLLGSWRSPFYLFGIAGMVSAISVYLFVPSWFAAAIDQETRRDDEAGDLRCPTTLINLNSAVCTVAFFLTGFSFLAYMALYSLYLKSALAYSVADAGLAFSMFGIGALTAFFGGWLGDKFKRWGLIAGLALMSLNSYVMFFHVISLYGQMATSFIFGVLLSGFLYPRFLAVMQKSVQSHHISAATSIILPVFYFAGFLSGPAFGALVPLVGWQTAGGITVTMTAAGAAVLVCFINPKRMRGP</sequence>
<feature type="transmembrane region" description="Helical" evidence="6">
    <location>
        <begin position="298"/>
        <end position="319"/>
    </location>
</feature>
<gene>
    <name evidence="8" type="ORF">DQ393_12730</name>
</gene>
<dbReference type="RefSeq" id="WP_112342145.1">
    <property type="nucleotide sequence ID" value="NZ_QMKK01000032.1"/>
</dbReference>
<reference evidence="8 9" key="1">
    <citation type="submission" date="2018-06" db="EMBL/GenBank/DDBJ databases">
        <title>Whole Genome Sequence of an efficient microsymbiont, Rhizobium tropici.</title>
        <authorList>
            <person name="Srinivasan R."/>
            <person name="Singh H.V."/>
            <person name="Srivastava R."/>
            <person name="Kumari B."/>
            <person name="Radhakrishna A."/>
        </authorList>
    </citation>
    <scope>NUCLEOTIDE SEQUENCE [LARGE SCALE GENOMIC DNA]</scope>
    <source>
        <strain evidence="8 9">IGFRI Rhizo-19</strain>
    </source>
</reference>
<feature type="transmembrane region" description="Helical" evidence="6">
    <location>
        <begin position="120"/>
        <end position="146"/>
    </location>
</feature>
<name>A0A329YAG4_RHITR</name>
<feature type="transmembrane region" description="Helical" evidence="6">
    <location>
        <begin position="158"/>
        <end position="179"/>
    </location>
</feature>
<evidence type="ECO:0000256" key="5">
    <source>
        <dbReference type="ARBA" id="ARBA00023136"/>
    </source>
</evidence>
<dbReference type="AlphaFoldDB" id="A0A329YAG4"/>
<keyword evidence="2" id="KW-0813">Transport</keyword>
<feature type="transmembrane region" description="Helical" evidence="6">
    <location>
        <begin position="325"/>
        <end position="344"/>
    </location>
</feature>
<dbReference type="PANTHER" id="PTHR23506">
    <property type="entry name" value="GH10249P"/>
    <property type="match status" value="1"/>
</dbReference>
<organism evidence="8 9">
    <name type="scientific">Rhizobium tropici</name>
    <dbReference type="NCBI Taxonomy" id="398"/>
    <lineage>
        <taxon>Bacteria</taxon>
        <taxon>Pseudomonadati</taxon>
        <taxon>Pseudomonadota</taxon>
        <taxon>Alphaproteobacteria</taxon>
        <taxon>Hyphomicrobiales</taxon>
        <taxon>Rhizobiaceae</taxon>
        <taxon>Rhizobium/Agrobacterium group</taxon>
        <taxon>Rhizobium</taxon>
    </lineage>
</organism>
<evidence type="ECO:0000259" key="7">
    <source>
        <dbReference type="PROSITE" id="PS50850"/>
    </source>
</evidence>
<evidence type="ECO:0000256" key="3">
    <source>
        <dbReference type="ARBA" id="ARBA00022692"/>
    </source>
</evidence>
<accession>A0A329YAG4</accession>
<dbReference type="GO" id="GO:0016020">
    <property type="term" value="C:membrane"/>
    <property type="evidence" value="ECO:0007669"/>
    <property type="project" value="UniProtKB-SubCell"/>
</dbReference>
<feature type="transmembrane region" description="Helical" evidence="6">
    <location>
        <begin position="23"/>
        <end position="42"/>
    </location>
</feature>
<feature type="domain" description="Major facilitator superfamily (MFS) profile" evidence="7">
    <location>
        <begin position="29"/>
        <end position="414"/>
    </location>
</feature>
<keyword evidence="5 6" id="KW-0472">Membrane</keyword>
<evidence type="ECO:0000256" key="1">
    <source>
        <dbReference type="ARBA" id="ARBA00004141"/>
    </source>
</evidence>
<evidence type="ECO:0000313" key="9">
    <source>
        <dbReference type="Proteomes" id="UP000251205"/>
    </source>
</evidence>
<dbReference type="InterPro" id="IPR036259">
    <property type="entry name" value="MFS_trans_sf"/>
</dbReference>
<feature type="transmembrane region" description="Helical" evidence="6">
    <location>
        <begin position="95"/>
        <end position="114"/>
    </location>
</feature>
<dbReference type="PANTHER" id="PTHR23506:SF23">
    <property type="entry name" value="GH10249P"/>
    <property type="match status" value="1"/>
</dbReference>
<feature type="transmembrane region" description="Helical" evidence="6">
    <location>
        <begin position="271"/>
        <end position="291"/>
    </location>
</feature>